<organism evidence="2 3">
    <name type="scientific">Defluviitalea saccharophila</name>
    <dbReference type="NCBI Taxonomy" id="879970"/>
    <lineage>
        <taxon>Bacteria</taxon>
        <taxon>Bacillati</taxon>
        <taxon>Bacillota</taxon>
        <taxon>Clostridia</taxon>
        <taxon>Lachnospirales</taxon>
        <taxon>Defluviitaleaceae</taxon>
        <taxon>Defluviitalea</taxon>
    </lineage>
</organism>
<evidence type="ECO:0000259" key="1">
    <source>
        <dbReference type="Pfam" id="PF01695"/>
    </source>
</evidence>
<dbReference type="CDD" id="cd00009">
    <property type="entry name" value="AAA"/>
    <property type="match status" value="1"/>
</dbReference>
<name>A0ABZ2Y7S6_9FIRM</name>
<accession>A0ABZ2Y7S6</accession>
<evidence type="ECO:0000313" key="2">
    <source>
        <dbReference type="EMBL" id="WZL70661.1"/>
    </source>
</evidence>
<gene>
    <name evidence="2" type="ORF">QBE51_03780</name>
</gene>
<dbReference type="Proteomes" id="UP001486565">
    <property type="component" value="Chromosome"/>
</dbReference>
<sequence>MTLTAPTDDCPYKTCDGSGIILVRDLEKGIEFGKFCACRDKLITNSKIQFADIPEEFRDLKIGSFKTSCYENDISRTRAAMAKKAATNFVKEFEIMRKHGKGLYMYGHTKGSGKTRLAVSIANALMNVHKVSAKFITTPNLLEEIKAAFRSDSEYSSSELINVMKRVPVLVLDDIGTEKPSDWVNETFYSILNDRMTGNKVTIFTSNCTIEELHHDDRIKNRIEKMAIPIWFPEESMRTKIAKQENEDLQMILFK</sequence>
<dbReference type="SUPFAM" id="SSF52540">
    <property type="entry name" value="P-loop containing nucleoside triphosphate hydrolases"/>
    <property type="match status" value="1"/>
</dbReference>
<evidence type="ECO:0000313" key="3">
    <source>
        <dbReference type="Proteomes" id="UP001486565"/>
    </source>
</evidence>
<protein>
    <submittedName>
        <fullName evidence="2">DnaA/Hda family protein</fullName>
    </submittedName>
</protein>
<feature type="domain" description="IstB-like ATP-binding" evidence="1">
    <location>
        <begin position="110"/>
        <end position="214"/>
    </location>
</feature>
<dbReference type="InterPro" id="IPR002611">
    <property type="entry name" value="IstB_ATP-bd"/>
</dbReference>
<dbReference type="PANTHER" id="PTHR30050">
    <property type="entry name" value="CHROMOSOMAL REPLICATION INITIATOR PROTEIN DNAA"/>
    <property type="match status" value="1"/>
</dbReference>
<keyword evidence="3" id="KW-1185">Reference proteome</keyword>
<proteinExistence type="predicted"/>
<dbReference type="InterPro" id="IPR027417">
    <property type="entry name" value="P-loop_NTPase"/>
</dbReference>
<dbReference type="EMBL" id="CP121687">
    <property type="protein sequence ID" value="WZL70661.1"/>
    <property type="molecule type" value="Genomic_DNA"/>
</dbReference>
<reference evidence="2 3" key="1">
    <citation type="submission" date="2023-03" db="EMBL/GenBank/DDBJ databases">
        <title>Novel Species.</title>
        <authorList>
            <person name="Ma S."/>
        </authorList>
    </citation>
    <scope>NUCLEOTIDE SEQUENCE [LARGE SCALE GENOMIC DNA]</scope>
    <source>
        <strain evidence="2 3">LIND6LT2</strain>
    </source>
</reference>
<dbReference type="PANTHER" id="PTHR30050:SF8">
    <property type="entry name" value="PRIMOSOMAL PROTEIN DNAI"/>
    <property type="match status" value="1"/>
</dbReference>
<dbReference type="Pfam" id="PF01695">
    <property type="entry name" value="IstB_IS21"/>
    <property type="match status" value="1"/>
</dbReference>
<dbReference type="RefSeq" id="WP_341877622.1">
    <property type="nucleotide sequence ID" value="NZ_CP121687.1"/>
</dbReference>
<dbReference type="Gene3D" id="3.40.50.300">
    <property type="entry name" value="P-loop containing nucleotide triphosphate hydrolases"/>
    <property type="match status" value="1"/>
</dbReference>